<keyword evidence="2 7" id="KW-0418">Kinase</keyword>
<dbReference type="CDD" id="cd16917">
    <property type="entry name" value="HATPase_UhpB-NarQ-NarX-like"/>
    <property type="match status" value="1"/>
</dbReference>
<feature type="transmembrane region" description="Helical" evidence="5">
    <location>
        <begin position="44"/>
        <end position="63"/>
    </location>
</feature>
<dbReference type="Proteomes" id="UP000612585">
    <property type="component" value="Unassembled WGS sequence"/>
</dbReference>
<dbReference type="PIRSF" id="PIRSF037434">
    <property type="entry name" value="STHK_ChrS"/>
    <property type="match status" value="1"/>
</dbReference>
<feature type="transmembrane region" description="Helical" evidence="5">
    <location>
        <begin position="75"/>
        <end position="96"/>
    </location>
</feature>
<evidence type="ECO:0000259" key="6">
    <source>
        <dbReference type="SMART" id="SM00387"/>
    </source>
</evidence>
<keyword evidence="8" id="KW-1185">Reference proteome</keyword>
<evidence type="ECO:0000256" key="3">
    <source>
        <dbReference type="ARBA" id="ARBA00023012"/>
    </source>
</evidence>
<dbReference type="Pfam" id="PF02518">
    <property type="entry name" value="HATPase_c"/>
    <property type="match status" value="1"/>
</dbReference>
<dbReference type="Gene3D" id="3.30.565.10">
    <property type="entry name" value="Histidine kinase-like ATPase, C-terminal domain"/>
    <property type="match status" value="1"/>
</dbReference>
<comment type="caution">
    <text evidence="7">The sequence shown here is derived from an EMBL/GenBank/DDBJ whole genome shotgun (WGS) entry which is preliminary data.</text>
</comment>
<dbReference type="SMART" id="SM00387">
    <property type="entry name" value="HATPase_c"/>
    <property type="match status" value="1"/>
</dbReference>
<organism evidence="7 8">
    <name type="scientific">Virgisporangium aurantiacum</name>
    <dbReference type="NCBI Taxonomy" id="175570"/>
    <lineage>
        <taxon>Bacteria</taxon>
        <taxon>Bacillati</taxon>
        <taxon>Actinomycetota</taxon>
        <taxon>Actinomycetes</taxon>
        <taxon>Micromonosporales</taxon>
        <taxon>Micromonosporaceae</taxon>
        <taxon>Virgisporangium</taxon>
    </lineage>
</organism>
<accession>A0A8J3ZFF2</accession>
<reference evidence="7" key="1">
    <citation type="submission" date="2021-01" db="EMBL/GenBank/DDBJ databases">
        <title>Whole genome shotgun sequence of Virgisporangium aurantiacum NBRC 16421.</title>
        <authorList>
            <person name="Komaki H."/>
            <person name="Tamura T."/>
        </authorList>
    </citation>
    <scope>NUCLEOTIDE SEQUENCE</scope>
    <source>
        <strain evidence="7">NBRC 16421</strain>
    </source>
</reference>
<dbReference type="PANTHER" id="PTHR24421">
    <property type="entry name" value="NITRATE/NITRITE SENSOR PROTEIN NARX-RELATED"/>
    <property type="match status" value="1"/>
</dbReference>
<dbReference type="AlphaFoldDB" id="A0A8J3ZFF2"/>
<dbReference type="Gene3D" id="1.20.5.1930">
    <property type="match status" value="1"/>
</dbReference>
<dbReference type="InterPro" id="IPR011712">
    <property type="entry name" value="Sig_transdc_His_kin_sub3_dim/P"/>
</dbReference>
<name>A0A8J3ZFF2_9ACTN</name>
<evidence type="ECO:0000256" key="4">
    <source>
        <dbReference type="SAM" id="Coils"/>
    </source>
</evidence>
<dbReference type="EMBL" id="BOPG01000057">
    <property type="protein sequence ID" value="GIJ60605.1"/>
    <property type="molecule type" value="Genomic_DNA"/>
</dbReference>
<dbReference type="GO" id="GO:0046983">
    <property type="term" value="F:protein dimerization activity"/>
    <property type="evidence" value="ECO:0007669"/>
    <property type="project" value="InterPro"/>
</dbReference>
<gene>
    <name evidence="7" type="ORF">Vau01_081210</name>
</gene>
<evidence type="ECO:0000256" key="5">
    <source>
        <dbReference type="SAM" id="Phobius"/>
    </source>
</evidence>
<dbReference type="InterPro" id="IPR017205">
    <property type="entry name" value="Sig_transdc_His_kinase_ChrS"/>
</dbReference>
<dbReference type="GO" id="GO:0016020">
    <property type="term" value="C:membrane"/>
    <property type="evidence" value="ECO:0007669"/>
    <property type="project" value="InterPro"/>
</dbReference>
<feature type="coiled-coil region" evidence="4">
    <location>
        <begin position="166"/>
        <end position="193"/>
    </location>
</feature>
<evidence type="ECO:0000313" key="7">
    <source>
        <dbReference type="EMBL" id="GIJ60605.1"/>
    </source>
</evidence>
<dbReference type="GO" id="GO:0000155">
    <property type="term" value="F:phosphorelay sensor kinase activity"/>
    <property type="evidence" value="ECO:0007669"/>
    <property type="project" value="InterPro"/>
</dbReference>
<keyword evidence="3" id="KW-0902">Two-component regulatory system</keyword>
<keyword evidence="1" id="KW-0808">Transferase</keyword>
<evidence type="ECO:0000256" key="1">
    <source>
        <dbReference type="ARBA" id="ARBA00022679"/>
    </source>
</evidence>
<dbReference type="InterPro" id="IPR036890">
    <property type="entry name" value="HATPase_C_sf"/>
</dbReference>
<feature type="transmembrane region" description="Helical" evidence="5">
    <location>
        <begin position="102"/>
        <end position="126"/>
    </location>
</feature>
<sequence>MAQPPRPVTHAWQVTRSWDVYVAVVTVAVAALVVVSETSRPLELRLASSAAVLAFGAWYALLGRPLLARYGATKVWTFIAGTAVLYAIATLCAPTATFLSFVLLPLVFNLVDFLPGTLAVAGLNLIPPAAHLVRTGDLFETVVVLVPIAALITVFSTAFAYWVHQIARQSAERADLIEQLNASRAEVARLSRDAGVAAERQRLSGEIHDTIAQGLSSVVMLVQAAEADLDRDTGRDTDRARHHLRMAGRSARESLAEARALVAGLSPAQLSGASLAAVLARLAERFREETGIPVDARTAARSTQLPMATEVVLLRAAQEGLANVRKHARATAVTLELAYPPGSAVLTVTDNGVGADSPENGGFGLAGMRARAADIGGTLRLEPAPGGGTKLTVLVPA</sequence>
<evidence type="ECO:0000256" key="2">
    <source>
        <dbReference type="ARBA" id="ARBA00022777"/>
    </source>
</evidence>
<proteinExistence type="predicted"/>
<keyword evidence="5" id="KW-1133">Transmembrane helix</keyword>
<protein>
    <submittedName>
        <fullName evidence="7">Two-component sensor histidine kinase</fullName>
    </submittedName>
</protein>
<feature type="transmembrane region" description="Helical" evidence="5">
    <location>
        <begin position="20"/>
        <end position="38"/>
    </location>
</feature>
<keyword evidence="4" id="KW-0175">Coiled coil</keyword>
<dbReference type="InterPro" id="IPR003594">
    <property type="entry name" value="HATPase_dom"/>
</dbReference>
<evidence type="ECO:0000313" key="8">
    <source>
        <dbReference type="Proteomes" id="UP000612585"/>
    </source>
</evidence>
<dbReference type="InterPro" id="IPR050482">
    <property type="entry name" value="Sensor_HK_TwoCompSys"/>
</dbReference>
<feature type="transmembrane region" description="Helical" evidence="5">
    <location>
        <begin position="138"/>
        <end position="163"/>
    </location>
</feature>
<feature type="domain" description="Histidine kinase/HSP90-like ATPase" evidence="6">
    <location>
        <begin position="308"/>
        <end position="397"/>
    </location>
</feature>
<dbReference type="SUPFAM" id="SSF55874">
    <property type="entry name" value="ATPase domain of HSP90 chaperone/DNA topoisomerase II/histidine kinase"/>
    <property type="match status" value="1"/>
</dbReference>
<keyword evidence="5" id="KW-0812">Transmembrane</keyword>
<dbReference type="RefSeq" id="WP_204005099.1">
    <property type="nucleotide sequence ID" value="NZ_BOPG01000057.1"/>
</dbReference>
<dbReference type="PANTHER" id="PTHR24421:SF62">
    <property type="entry name" value="SENSORY TRANSDUCTION HISTIDINE KINASE"/>
    <property type="match status" value="1"/>
</dbReference>
<dbReference type="Pfam" id="PF07730">
    <property type="entry name" value="HisKA_3"/>
    <property type="match status" value="1"/>
</dbReference>
<keyword evidence="5" id="KW-0472">Membrane</keyword>